<feature type="compositionally biased region" description="Polar residues" evidence="1">
    <location>
        <begin position="120"/>
        <end position="135"/>
    </location>
</feature>
<sequence>MASSDSQQPTPTSTPITTTLDANYQTIRSHGTLVRLKARTGHLIASKPLSQYIFWSDLRVAFPGILRVQHGDVVITYMRDDNERRIKPFRIECVPGVVLDVIYNSSVLITGSIAAAQPKVGSTNRSTGSKGAKQQQGRDRQQESCSRQDASGTSHSNSPITVSEKASTAAITQLISDNTSRTTQYMAPSSVQEQPPHQRATPEPSAISSPSLGTCTDSEDYDVVGEHSTDLESIEEVMQEAVLDQAQGQDRDEEQGPPSDTSSSTLSTTLPESQPSPPKPIHALIPSSSRIPSYKEQEKATATTFLHTLVPPLKIVSSGSGGNTTENGNEKPLPATKRKRQSLLQLLLASEAPEDSDEASKVDFDAIKTELLTCAHLFYAYLKSTTDYQILQAERRGRVLFATLLGLKLRIPVGHPLRMQYEDVIKDTNSTRMLFRKMRPEFLQPKADQLTGVHYGVFQHLDPKMFVILPKGDNVAAGFRLHFLCECCQLTKPADNDDETTLVQSQDPAKKRRTFPPHRLHFTRHEGYDLQYIEEFVARFGYHMWVILQMMAFGYKDNGVAVPPLDKNSPMYRKVLIAISYIQNEPDSGKVEGSWDFSRVKDFYAPISLDTEGSAGSLFRIITSEGYAKWVCFDHYKERFPENDYRVLQAVLKRFFFNEAFGSLLVSLCSREEATAFYEAIVKAENLQELGLELAWHVNEEDIDRLQSVILRTTAVSIKLFVPFEHHIVHGPINLKESCRGVDVNDPNYILGHFKTKLIKHLVDCRRIQGFYMDISDPSDHPDTQESLDRLFRNTCSFADWNPDRMNPALCDMVRTAGPNAKTKLSFNSPTLERGFHFMNNAIKGDVGLVMLKAMVSYNEQVSIRSGKDEARKSMRIQRWSNSTLRFANKLERLWLEVHNHQELKALQQLIELNPCLRKLRVTTEAPQFFKVYLAIKATFAAVGPSRVPKKVGLRDKADMSLTWSEMGTTTEATAAAAGTTTAATTTTAEATTTVSEADRIPVQPMSLTYTRKSSNVYTVLMFFGYMLTHLKCLEFSNHDAKTLEACTRSRGSHLASLQINVLGLDKKGYENLTKVIERSQVPMSQLSSHFAVYLSPVDDTKSEWEEATRFLLRFGSSIDELVLIGSMNDGEPMSTFFETITPKVLPFLEILVVVGVLTKSVSVGKGAVGTLYPKAVATSGFVFGSPHTQTCVKSSQVSRQFLPWLQSFVSELRLHKLGLNRLSLESSEWASLLQKIQFSELEEFDLYASRMPSEVFRNLLFFLPSAIGNSNCRTTSAVATSTTVTTTSTSTTSDSNDIGKADDTTLETLDGTDAPDAPIEETQLSTVLEDRPSGVPTPTLPEQHSWEMLGEGFLTQRKDYAAYKDAIEMKIGDRTDIHYRRIEAQFQARIRDGTTDIASPETEPSMPSVSTSATSSTTTTRTIMPLSTSNAKSGRVSWSSFETIMDSKGQDRLKDRPIRRLRMPWTQTGDETEQATVRHFMRTRLRGFELE</sequence>
<feature type="region of interest" description="Disordered" evidence="1">
    <location>
        <begin position="316"/>
        <end position="338"/>
    </location>
</feature>
<protein>
    <submittedName>
        <fullName evidence="2">Uncharacterized protein</fullName>
    </submittedName>
</protein>
<evidence type="ECO:0000313" key="3">
    <source>
        <dbReference type="Proteomes" id="UP000823405"/>
    </source>
</evidence>
<feature type="compositionally biased region" description="Polar residues" evidence="1">
    <location>
        <begin position="143"/>
        <end position="166"/>
    </location>
</feature>
<dbReference type="Proteomes" id="UP000823405">
    <property type="component" value="Unassembled WGS sequence"/>
</dbReference>
<feature type="compositionally biased region" description="Polar residues" evidence="1">
    <location>
        <begin position="181"/>
        <end position="195"/>
    </location>
</feature>
<feature type="region of interest" description="Disordered" evidence="1">
    <location>
        <begin position="245"/>
        <end position="286"/>
    </location>
</feature>
<name>A0A9P6QYT9_9FUNG</name>
<organism evidence="2 3">
    <name type="scientific">Linnemannia gamsii</name>
    <dbReference type="NCBI Taxonomy" id="64522"/>
    <lineage>
        <taxon>Eukaryota</taxon>
        <taxon>Fungi</taxon>
        <taxon>Fungi incertae sedis</taxon>
        <taxon>Mucoromycota</taxon>
        <taxon>Mortierellomycotina</taxon>
        <taxon>Mortierellomycetes</taxon>
        <taxon>Mortierellales</taxon>
        <taxon>Mortierellaceae</taxon>
        <taxon>Linnemannia</taxon>
    </lineage>
</organism>
<feature type="region of interest" description="Disordered" evidence="1">
    <location>
        <begin position="1283"/>
        <end position="1317"/>
    </location>
</feature>
<proteinExistence type="predicted"/>
<keyword evidence="3" id="KW-1185">Reference proteome</keyword>
<comment type="caution">
    <text evidence="2">The sequence shown here is derived from an EMBL/GenBank/DDBJ whole genome shotgun (WGS) entry which is preliminary data.</text>
</comment>
<accession>A0A9P6QYT9</accession>
<feature type="region of interest" description="Disordered" evidence="1">
    <location>
        <begin position="181"/>
        <end position="221"/>
    </location>
</feature>
<feature type="compositionally biased region" description="Low complexity" evidence="1">
    <location>
        <begin position="257"/>
        <end position="273"/>
    </location>
</feature>
<dbReference type="EMBL" id="JAAAIN010001309">
    <property type="protein sequence ID" value="KAG0304436.1"/>
    <property type="molecule type" value="Genomic_DNA"/>
</dbReference>
<feature type="compositionally biased region" description="Polar residues" evidence="1">
    <location>
        <begin position="206"/>
        <end position="216"/>
    </location>
</feature>
<dbReference type="OrthoDB" id="2349418at2759"/>
<reference evidence="2" key="1">
    <citation type="journal article" date="2020" name="Fungal Divers.">
        <title>Resolving the Mortierellaceae phylogeny through synthesis of multi-gene phylogenetics and phylogenomics.</title>
        <authorList>
            <person name="Vandepol N."/>
            <person name="Liber J."/>
            <person name="Desiro A."/>
            <person name="Na H."/>
            <person name="Kennedy M."/>
            <person name="Barry K."/>
            <person name="Grigoriev I.V."/>
            <person name="Miller A.N."/>
            <person name="O'Donnell K."/>
            <person name="Stajich J.E."/>
            <person name="Bonito G."/>
        </authorList>
    </citation>
    <scope>NUCLEOTIDE SEQUENCE</scope>
    <source>
        <strain evidence="2">NVP60</strain>
    </source>
</reference>
<feature type="compositionally biased region" description="Low complexity" evidence="1">
    <location>
        <begin position="1283"/>
        <end position="1294"/>
    </location>
</feature>
<gene>
    <name evidence="2" type="ORF">BGZ97_001492</name>
</gene>
<evidence type="ECO:0000256" key="1">
    <source>
        <dbReference type="SAM" id="MobiDB-lite"/>
    </source>
</evidence>
<feature type="compositionally biased region" description="Low complexity" evidence="1">
    <location>
        <begin position="1405"/>
        <end position="1422"/>
    </location>
</feature>
<feature type="region of interest" description="Disordered" evidence="1">
    <location>
        <begin position="118"/>
        <end position="166"/>
    </location>
</feature>
<evidence type="ECO:0000313" key="2">
    <source>
        <dbReference type="EMBL" id="KAG0304436.1"/>
    </source>
</evidence>
<feature type="region of interest" description="Disordered" evidence="1">
    <location>
        <begin position="1397"/>
        <end position="1422"/>
    </location>
</feature>